<dbReference type="SUPFAM" id="SSF53335">
    <property type="entry name" value="S-adenosyl-L-methionine-dependent methyltransferases"/>
    <property type="match status" value="1"/>
</dbReference>
<evidence type="ECO:0000313" key="5">
    <source>
        <dbReference type="EMBL" id="RAJ83290.1"/>
    </source>
</evidence>
<comment type="function">
    <text evidence="4">Exhibits S-adenosyl-L-methionine-dependent methyltransferase activity.</text>
</comment>
<dbReference type="OrthoDB" id="9806164at2"/>
<dbReference type="Proteomes" id="UP000249819">
    <property type="component" value="Unassembled WGS sequence"/>
</dbReference>
<dbReference type="Gene3D" id="3.40.50.150">
    <property type="entry name" value="Vaccinia Virus protein VP39"/>
    <property type="match status" value="1"/>
</dbReference>
<gene>
    <name evidence="5" type="ORF">CLV59_103254</name>
</gene>
<dbReference type="PANTHER" id="PTHR43619:SF2">
    <property type="entry name" value="S-ADENOSYL-L-METHIONINE-DEPENDENT METHYLTRANSFERASES SUPERFAMILY PROTEIN"/>
    <property type="match status" value="1"/>
</dbReference>
<comment type="caution">
    <text evidence="5">The sequence shown here is derived from an EMBL/GenBank/DDBJ whole genome shotgun (WGS) entry which is preliminary data.</text>
</comment>
<dbReference type="GO" id="GO:0032259">
    <property type="term" value="P:methylation"/>
    <property type="evidence" value="ECO:0007669"/>
    <property type="project" value="UniProtKB-KW"/>
</dbReference>
<keyword evidence="6" id="KW-1185">Reference proteome</keyword>
<evidence type="ECO:0000313" key="6">
    <source>
        <dbReference type="Proteomes" id="UP000249819"/>
    </source>
</evidence>
<dbReference type="PANTHER" id="PTHR43619">
    <property type="entry name" value="S-ADENOSYL-L-METHIONINE-DEPENDENT METHYLTRANSFERASE YKTD-RELATED"/>
    <property type="match status" value="1"/>
</dbReference>
<dbReference type="GO" id="GO:0008168">
    <property type="term" value="F:methyltransferase activity"/>
    <property type="evidence" value="ECO:0007669"/>
    <property type="project" value="UniProtKB-UniRule"/>
</dbReference>
<reference evidence="5 6" key="1">
    <citation type="submission" date="2018-06" db="EMBL/GenBank/DDBJ databases">
        <title>Genomic Encyclopedia of Archaeal and Bacterial Type Strains, Phase II (KMG-II): from individual species to whole genera.</title>
        <authorList>
            <person name="Goeker M."/>
        </authorList>
    </citation>
    <scope>NUCLEOTIDE SEQUENCE [LARGE SCALE GENOMIC DNA]</scope>
    <source>
        <strain evidence="5 6">DSM 29821</strain>
    </source>
</reference>
<dbReference type="NCBIfam" id="TIGR00027">
    <property type="entry name" value="mthyl_TIGR00027"/>
    <property type="match status" value="1"/>
</dbReference>
<keyword evidence="3 5" id="KW-0808">Transferase</keyword>
<evidence type="ECO:0000256" key="3">
    <source>
        <dbReference type="ARBA" id="ARBA00022679"/>
    </source>
</evidence>
<comment type="similarity">
    <text evidence="1 4">Belongs to the UPF0677 family.</text>
</comment>
<dbReference type="RefSeq" id="WP_111591946.1">
    <property type="nucleotide sequence ID" value="NZ_QLMA01000003.1"/>
</dbReference>
<dbReference type="InterPro" id="IPR007213">
    <property type="entry name" value="Ppm1/Ppm2/Tcmp"/>
</dbReference>
<dbReference type="Pfam" id="PF04072">
    <property type="entry name" value="LCM"/>
    <property type="match status" value="1"/>
</dbReference>
<keyword evidence="4" id="KW-0949">S-adenosyl-L-methionine</keyword>
<keyword evidence="2 4" id="KW-0489">Methyltransferase</keyword>
<dbReference type="InterPro" id="IPR029063">
    <property type="entry name" value="SAM-dependent_MTases_sf"/>
</dbReference>
<dbReference type="EMBL" id="QLMA01000003">
    <property type="protein sequence ID" value="RAJ83290.1"/>
    <property type="molecule type" value="Genomic_DNA"/>
</dbReference>
<accession>A0A327W4K2</accession>
<evidence type="ECO:0000256" key="4">
    <source>
        <dbReference type="RuleBase" id="RU362030"/>
    </source>
</evidence>
<name>A0A327W4K2_9BACT</name>
<evidence type="ECO:0000256" key="2">
    <source>
        <dbReference type="ARBA" id="ARBA00022603"/>
    </source>
</evidence>
<dbReference type="EC" id="2.1.1.-" evidence="4"/>
<proteinExistence type="inferred from homology"/>
<sequence length="293" mass="33602">MSWMHGGRATLFMAFARAIESTAPATKRIIYDPFAAVFLPSWMQTVTTCCNVGLLRRVTKSVLQLRWPGAFTAAIARTRLIDDMIQNAVNQHGINQIIIVNARLDTRAHRLKTSMPVHFVEVDLKESQLEKQEKLYNILPEQVTFIDYIPVNIHQQSLSEGMIGHLQREHYKTLFLWEGVTSNLKAKEIADFFQYISRYPAGTQLIMTYIHKSALDNPDMFKGFHEASRSLEKGGETWDFGLYPGSWNNIFQNINMEVSYDGGANDYRPTYFGKSGQRMKGYEFFRVLQAALK</sequence>
<evidence type="ECO:0000256" key="1">
    <source>
        <dbReference type="ARBA" id="ARBA00008138"/>
    </source>
</evidence>
<organism evidence="5 6">
    <name type="scientific">Chitinophaga dinghuensis</name>
    <dbReference type="NCBI Taxonomy" id="1539050"/>
    <lineage>
        <taxon>Bacteria</taxon>
        <taxon>Pseudomonadati</taxon>
        <taxon>Bacteroidota</taxon>
        <taxon>Chitinophagia</taxon>
        <taxon>Chitinophagales</taxon>
        <taxon>Chitinophagaceae</taxon>
        <taxon>Chitinophaga</taxon>
    </lineage>
</organism>
<protein>
    <recommendedName>
        <fullName evidence="4">S-adenosyl-L-methionine-dependent methyltransferase</fullName>
        <ecNumber evidence="4">2.1.1.-</ecNumber>
    </recommendedName>
</protein>
<dbReference type="AlphaFoldDB" id="A0A327W4K2"/>
<dbReference type="InterPro" id="IPR011610">
    <property type="entry name" value="SAM_mthyl_Trfase_ML2640-like"/>
</dbReference>